<keyword evidence="3 4" id="KW-0408">Iron</keyword>
<keyword evidence="4" id="KW-0349">Heme</keyword>
<dbReference type="GO" id="GO:0019441">
    <property type="term" value="P:L-tryptophan catabolic process to kynurenine"/>
    <property type="evidence" value="ECO:0007669"/>
    <property type="project" value="InterPro"/>
</dbReference>
<sequence>MDVVNLLPSPPHFFRLFFRLALSLFTSTLHAKHRRAIAERPLLMDFDIDSATGFFPTRPLPRLPDMFGVWEHALAEANVNLCLGEDDREEAIPKRLLGDTWRSRIRAWPVLDTEVLESDHRLLQRAHMVLAWLVNFYVHSQEPSGDSASIVVPRSLAVPLVAVSSRLGIAPVLTFADVVLWNCVPIDASMPLSMDNIQFENLFSGTEDERNFYLASARAELRGVEMLRIIDDYSNLPAFTDWNTISRVSRDLNRLAGIIGDINEIIQSVRPMCDPHVFYFDVRPWFEGSGAMGPHAPKWAYEGIENSDKLDLSGPSAGQSSVMHALDLFLDIDHALREKRVPAPSESNRRADLGFMERMRRYMPGRHRQYLDFLAATPNPVRQLAQRFPTLREPYDNAVLALKRLRDEHMKIACLYIVTMSRSTSARGGCPVSAMMSKLEARGASGSKSARGTGGNELSALLKAGRDATRRALLKKN</sequence>
<dbReference type="GO" id="GO:0020037">
    <property type="term" value="F:heme binding"/>
    <property type="evidence" value="ECO:0007669"/>
    <property type="project" value="InterPro"/>
</dbReference>
<dbReference type="EMBL" id="BRPK01000002">
    <property type="protein sequence ID" value="GLB34781.1"/>
    <property type="molecule type" value="Genomic_DNA"/>
</dbReference>
<dbReference type="InterPro" id="IPR037217">
    <property type="entry name" value="Trp/Indoleamine_2_3_dOase-like"/>
</dbReference>
<dbReference type="Proteomes" id="UP001063166">
    <property type="component" value="Unassembled WGS sequence"/>
</dbReference>
<dbReference type="GO" id="GO:0005737">
    <property type="term" value="C:cytoplasm"/>
    <property type="evidence" value="ECO:0007669"/>
    <property type="project" value="TreeGrafter"/>
</dbReference>
<evidence type="ECO:0000256" key="2">
    <source>
        <dbReference type="ARBA" id="ARBA00022723"/>
    </source>
</evidence>
<dbReference type="GO" id="GO:0033754">
    <property type="term" value="F:indoleamine 2,3-dioxygenase activity"/>
    <property type="evidence" value="ECO:0007669"/>
    <property type="project" value="TreeGrafter"/>
</dbReference>
<protein>
    <submittedName>
        <fullName evidence="5">Tryptophan 2,3-dioxygenase</fullName>
    </submittedName>
</protein>
<dbReference type="SUPFAM" id="SSF140959">
    <property type="entry name" value="Indolic compounds 2,3-dioxygenase-like"/>
    <property type="match status" value="1"/>
</dbReference>
<dbReference type="GO" id="GO:0046872">
    <property type="term" value="F:metal ion binding"/>
    <property type="evidence" value="ECO:0007669"/>
    <property type="project" value="UniProtKB-KW"/>
</dbReference>
<comment type="similarity">
    <text evidence="1">Belongs to the indoleamine 2,3-dioxygenase family.</text>
</comment>
<dbReference type="OrthoDB" id="540174at2759"/>
<evidence type="ECO:0000256" key="3">
    <source>
        <dbReference type="ARBA" id="ARBA00023004"/>
    </source>
</evidence>
<dbReference type="InterPro" id="IPR000898">
    <property type="entry name" value="Indolamine_dOase"/>
</dbReference>
<keyword evidence="2 4" id="KW-0479">Metal-binding</keyword>
<dbReference type="Pfam" id="PF01231">
    <property type="entry name" value="IDO"/>
    <property type="match status" value="1"/>
</dbReference>
<accession>A0A9P3UKW5</accession>
<dbReference type="Gene3D" id="1.20.58.480">
    <property type="match status" value="1"/>
</dbReference>
<dbReference type="AlphaFoldDB" id="A0A9P3UKW5"/>
<evidence type="ECO:0000256" key="4">
    <source>
        <dbReference type="PIRSR" id="PIRSR600898-1"/>
    </source>
</evidence>
<organism evidence="5 6">
    <name type="scientific">Lyophyllum shimeji</name>
    <name type="common">Hon-shimeji</name>
    <name type="synonym">Tricholoma shimeji</name>
    <dbReference type="NCBI Taxonomy" id="47721"/>
    <lineage>
        <taxon>Eukaryota</taxon>
        <taxon>Fungi</taxon>
        <taxon>Dikarya</taxon>
        <taxon>Basidiomycota</taxon>
        <taxon>Agaricomycotina</taxon>
        <taxon>Agaricomycetes</taxon>
        <taxon>Agaricomycetidae</taxon>
        <taxon>Agaricales</taxon>
        <taxon>Tricholomatineae</taxon>
        <taxon>Lyophyllaceae</taxon>
        <taxon>Lyophyllum</taxon>
    </lineage>
</organism>
<feature type="binding site" description="proximal binding residue" evidence="4">
    <location>
        <position position="409"/>
    </location>
    <ligand>
        <name>heme b</name>
        <dbReference type="ChEBI" id="CHEBI:60344"/>
    </ligand>
    <ligandPart>
        <name>Fe</name>
        <dbReference type="ChEBI" id="CHEBI:18248"/>
    </ligandPart>
</feature>
<gene>
    <name evidence="5" type="ORF">LshimejAT787_0203460</name>
</gene>
<proteinExistence type="inferred from homology"/>
<dbReference type="GO" id="GO:0034354">
    <property type="term" value="P:'de novo' NAD+ biosynthetic process from L-tryptophan"/>
    <property type="evidence" value="ECO:0007669"/>
    <property type="project" value="TreeGrafter"/>
</dbReference>
<comment type="caution">
    <text evidence="5">The sequence shown here is derived from an EMBL/GenBank/DDBJ whole genome shotgun (WGS) entry which is preliminary data.</text>
</comment>
<evidence type="ECO:0000313" key="6">
    <source>
        <dbReference type="Proteomes" id="UP001063166"/>
    </source>
</evidence>
<dbReference type="PANTHER" id="PTHR28657">
    <property type="entry name" value="INDOLEAMINE 2,3-DIOXYGENASE"/>
    <property type="match status" value="1"/>
</dbReference>
<evidence type="ECO:0000256" key="1">
    <source>
        <dbReference type="ARBA" id="ARBA00007119"/>
    </source>
</evidence>
<reference evidence="5" key="1">
    <citation type="submission" date="2022-07" db="EMBL/GenBank/DDBJ databases">
        <title>The genome of Lyophyllum shimeji provides insight into the initial evolution of ectomycorrhizal fungal genome.</title>
        <authorList>
            <person name="Kobayashi Y."/>
            <person name="Shibata T."/>
            <person name="Hirakawa H."/>
            <person name="Shigenobu S."/>
            <person name="Nishiyama T."/>
            <person name="Yamada A."/>
            <person name="Hasebe M."/>
            <person name="Kawaguchi M."/>
        </authorList>
    </citation>
    <scope>NUCLEOTIDE SEQUENCE</scope>
    <source>
        <strain evidence="5">AT787</strain>
    </source>
</reference>
<dbReference type="PANTHER" id="PTHR28657:SF5">
    <property type="entry name" value="INDOLEAMINE 2,3-DIOXYGENASE"/>
    <property type="match status" value="1"/>
</dbReference>
<keyword evidence="6" id="KW-1185">Reference proteome</keyword>
<evidence type="ECO:0000313" key="5">
    <source>
        <dbReference type="EMBL" id="GLB34781.1"/>
    </source>
</evidence>
<name>A0A9P3UKW5_LYOSH</name>